<dbReference type="PANTHER" id="PTHR11319">
    <property type="entry name" value="G PROTEIN-COUPLED RECEPTOR-RELATED"/>
    <property type="match status" value="1"/>
</dbReference>
<dbReference type="PROSITE" id="PS00639">
    <property type="entry name" value="THIOL_PROTEASE_HIS"/>
    <property type="match status" value="1"/>
</dbReference>
<dbReference type="SUPFAM" id="SSF51126">
    <property type="entry name" value="Pectin lyase-like"/>
    <property type="match status" value="4"/>
</dbReference>
<reference evidence="2 3" key="1">
    <citation type="submission" date="2016-10" db="EMBL/GenBank/DDBJ databases">
        <authorList>
            <person name="Varghese N."/>
            <person name="Submissions S."/>
        </authorList>
    </citation>
    <scope>NUCLEOTIDE SEQUENCE [LARGE SCALE GENOMIC DNA]</scope>
    <source>
        <strain evidence="2 3">DSM 16643</strain>
    </source>
</reference>
<dbReference type="InterPro" id="IPR039448">
    <property type="entry name" value="Beta_helix"/>
</dbReference>
<keyword evidence="2" id="KW-0645">Protease</keyword>
<name>A0A1G5WYZ1_9EURY</name>
<dbReference type="EMBL" id="FMXB01000015">
    <property type="protein sequence ID" value="SDA63388.1"/>
    <property type="molecule type" value="Genomic_DNA"/>
</dbReference>
<dbReference type="InterPro" id="IPR006626">
    <property type="entry name" value="PbH1"/>
</dbReference>
<dbReference type="InterPro" id="IPR040528">
    <property type="entry name" value="Lectin-like"/>
</dbReference>
<dbReference type="Gene3D" id="3.90.70.10">
    <property type="entry name" value="Cysteine proteinases"/>
    <property type="match status" value="1"/>
</dbReference>
<dbReference type="GO" id="GO:0006508">
    <property type="term" value="P:proteolysis"/>
    <property type="evidence" value="ECO:0007669"/>
    <property type="project" value="UniProtKB-KW"/>
</dbReference>
<dbReference type="CDD" id="cd02619">
    <property type="entry name" value="Peptidase_C1"/>
    <property type="match status" value="1"/>
</dbReference>
<protein>
    <submittedName>
        <fullName evidence="2">Cysteine protease, C1A family</fullName>
    </submittedName>
</protein>
<keyword evidence="3" id="KW-1185">Reference proteome</keyword>
<proteinExistence type="predicted"/>
<dbReference type="Pfam" id="PF18560">
    <property type="entry name" value="Lectin_like"/>
    <property type="match status" value="1"/>
</dbReference>
<sequence>MKIRYLLSFCLILLFLMSMSASSATEDVNQTSGCDLLSTGLSDDAIGASNDLDVLCAGSGTYSELSNEIANLSSAKSIMLKYDYYEYDSGDTISIAVADSVIDGNGAVIDMAGSNIQAFNVSASGVTIKNLTIKNVNYDGGGGAVCFVGSGTVANCNFTDNKAYNGGAILFNGQGNVENCSFTGNEAIFSFDNIDILYYFGGGAMFVEGGSMTLKNCNFTGNSADMGAAIATYQVNSITVENCNFNENNAEMIGIVLIDGDSVNIVKSNFTNNRAMAQSALSISIARNSSVDGCRFEYNAASSIMGSLWVTGNTIINNTFFIGNRAKEYGALYHGHDTYASQTSVLNCCFINNTADKGSAICGLDNLSVINSTFENNNGNDRILIFEEKNIYSYLSKNKITGDSRIIIDSLDYVASPITAVIAGNSTYDVSFGEEKVVPVSLTDDMGNAVQVNQLTLLINNEKKSLKTSFNSDTSENEAAVVFTQVGENIVSITCEVDNEFLNTSTSVYNVKENYSISTFSQLAKLIDEASGNSVTLDYDYMHLSNETDYIEGIVIDKDNFTINGNGHVINSNLEARIFNISANNVTLINITFKNAIADNGAAVYARGDLTIVDCEFENNTANKMGGAVFADNVNVVDSIFKDNRAGANGGAVKANCILIEKSSFEKNRASRGGAVYGDENVNATDSTFKSNFGIYGAAIGGENALIENATIIDNGGDSGSAVFITGSVKISGSDFSNNYAAGALWAADIEIFNSTFNNNSGKSNIVNAKRDLKIIGSHFMNSHFSYFGAIRAGGNCIIENSTFNSSSAKNGGAIYLVNENGDDLILRIESSEFINCTCEDGGGALYCDSYDVYLSNVSIIDCHGVMGGAVNQRSGNLTLINSRITANGAGYGGGLYLNNVSLAMVNTVFKDNCAEIFGGAIYLICDSPSIDEINTTYENNRAKICNDTAIILYRIPDNVIITGKDYAFFTGNYSDVTDLPEYYNLNDYNQTTSVKNQGNEGNCWAFAVIGALESDILKGNGTVFDFSENHMKNIESNTSPFGWKYDPNCGGDNFMGLGYLSGWFGPVPEELDPYFDSSTFSPLLDSVIHVQNAINVFKGNSTDYREIKEVIMKYGGIVAAIHVNITDNETHSQYSTKSVMNHAIVVVGWNDSFVVPYAPGLGAWIAKNSWGPEWGDNGYFYISYYDKSIFLNEFLRSFAVVFNSSVRFERNYQYDLGFTNFLHNGTSSARYRNVFNASDNELLAGVSTYFEKDSNWELDIYVNDALKLTQEGYSKSGYWTIELSDMISLKPGDKFEVMFEITGEDVGVPISNTESFARKYYANNVSFISFDGESWIDLSNYTWQSPTSSITTQVACIKAFTILTPLNTTLSLAAGDDGVTAHVADQYGHDLMSGKVVFNISGEVIEADVAQDVCLAPGEYYIEAAYAGDCNYGPSKSDGIFVISKRSFAANVTQNASLVSVEVPEDATGNISLSVCDETLVSPIENGTASFDLSGIPSGDYNATVSYGGDDFYCGFEIVCPLSIEDEFVLTADDLTKYYGGPERFAASLTDREGKAVSNASITISLNGVDYIRLSDENGSVSMAVNLNSGEYPVVVSYNGTSVNATITVLAGVNGTDVVKVFRNATQYCATFRDSEGNYLKEGTAVRFNINGVMYDRKVSGNCGMARLNINLEQGEYVITAINPATGENSANNITVLSRLVENADIVKYYRNATQYTVLVIGDDGKPVGAGVTVKFNINGVFYGRVTDESGIAKLNINLQPGDYIITAEYGGCMVSNYIIVLPVLSADNLIKKQGTPDQFVAALVDGTGAPYPGQSVTFNINGVLYNRVTDSSGLAKLNINLMSGEYIITSSYSGTNIVNKITVTS</sequence>
<feature type="domain" description="Peptidase C1A papain C-terminal" evidence="1">
    <location>
        <begin position="980"/>
        <end position="1188"/>
    </location>
</feature>
<dbReference type="SMART" id="SM00710">
    <property type="entry name" value="PbH1"/>
    <property type="match status" value="13"/>
</dbReference>
<dbReference type="Gene3D" id="2.160.20.10">
    <property type="entry name" value="Single-stranded right-handed beta-helix, Pectin lyase-like"/>
    <property type="match status" value="2"/>
</dbReference>
<keyword evidence="2" id="KW-0378">Hydrolase</keyword>
<dbReference type="Pfam" id="PF00112">
    <property type="entry name" value="Peptidase_C1"/>
    <property type="match status" value="1"/>
</dbReference>
<dbReference type="InterPro" id="IPR025660">
    <property type="entry name" value="Pept_his_AS"/>
</dbReference>
<dbReference type="InterPro" id="IPR038765">
    <property type="entry name" value="Papain-like_cys_pep_sf"/>
</dbReference>
<dbReference type="SMART" id="SM00645">
    <property type="entry name" value="Pept_C1"/>
    <property type="match status" value="1"/>
</dbReference>
<dbReference type="SUPFAM" id="SSF54001">
    <property type="entry name" value="Cysteine proteinases"/>
    <property type="match status" value="1"/>
</dbReference>
<dbReference type="GO" id="GO:0008234">
    <property type="term" value="F:cysteine-type peptidase activity"/>
    <property type="evidence" value="ECO:0007669"/>
    <property type="project" value="InterPro"/>
</dbReference>
<accession>A0A1G5WYZ1</accession>
<dbReference type="InterPro" id="IPR000668">
    <property type="entry name" value="Peptidase_C1A_C"/>
</dbReference>
<gene>
    <name evidence="2" type="ORF">SAMN02910315_01810</name>
</gene>
<dbReference type="Pfam" id="PF13229">
    <property type="entry name" value="Beta_helix"/>
    <property type="match status" value="1"/>
</dbReference>
<dbReference type="Proteomes" id="UP000323439">
    <property type="component" value="Unassembled WGS sequence"/>
</dbReference>
<dbReference type="InterPro" id="IPR012334">
    <property type="entry name" value="Pectin_lyas_fold"/>
</dbReference>
<dbReference type="PANTHER" id="PTHR11319:SF35">
    <property type="entry name" value="OUTER MEMBRANE PROTEIN PMPC-RELATED"/>
    <property type="match status" value="1"/>
</dbReference>
<organism evidence="2 3">
    <name type="scientific">Methanobrevibacter millerae</name>
    <dbReference type="NCBI Taxonomy" id="230361"/>
    <lineage>
        <taxon>Archaea</taxon>
        <taxon>Methanobacteriati</taxon>
        <taxon>Methanobacteriota</taxon>
        <taxon>Methanomada group</taxon>
        <taxon>Methanobacteria</taxon>
        <taxon>Methanobacteriales</taxon>
        <taxon>Methanobacteriaceae</taxon>
        <taxon>Methanobrevibacter</taxon>
    </lineage>
</organism>
<evidence type="ECO:0000313" key="2">
    <source>
        <dbReference type="EMBL" id="SDA63388.1"/>
    </source>
</evidence>
<evidence type="ECO:0000259" key="1">
    <source>
        <dbReference type="SMART" id="SM00645"/>
    </source>
</evidence>
<dbReference type="InterPro" id="IPR011050">
    <property type="entry name" value="Pectin_lyase_fold/virulence"/>
</dbReference>
<evidence type="ECO:0000313" key="3">
    <source>
        <dbReference type="Proteomes" id="UP000323439"/>
    </source>
</evidence>